<feature type="domain" description="DUF4440" evidence="1">
    <location>
        <begin position="22"/>
        <end position="127"/>
    </location>
</feature>
<gene>
    <name evidence="2" type="ORF">KRR39_17830</name>
</gene>
<accession>A0A975SXY2</accession>
<evidence type="ECO:0000259" key="1">
    <source>
        <dbReference type="Pfam" id="PF14534"/>
    </source>
</evidence>
<dbReference type="RefSeq" id="WP_216938819.1">
    <property type="nucleotide sequence ID" value="NZ_CP077062.1"/>
</dbReference>
<dbReference type="Pfam" id="PF14534">
    <property type="entry name" value="DUF4440"/>
    <property type="match status" value="1"/>
</dbReference>
<evidence type="ECO:0000313" key="2">
    <source>
        <dbReference type="EMBL" id="QWZ07308.1"/>
    </source>
</evidence>
<reference evidence="2" key="1">
    <citation type="submission" date="2021-06" db="EMBL/GenBank/DDBJ databases">
        <title>Complete genome sequence of Nocardioides sp. G188.</title>
        <authorList>
            <person name="Im W.-T."/>
        </authorList>
    </citation>
    <scope>NUCLEOTIDE SEQUENCE</scope>
    <source>
        <strain evidence="2">G188</strain>
    </source>
</reference>
<protein>
    <submittedName>
        <fullName evidence="2">Nuclear transport factor 2 family protein</fullName>
    </submittedName>
</protein>
<dbReference type="InterPro" id="IPR027843">
    <property type="entry name" value="DUF4440"/>
</dbReference>
<evidence type="ECO:0000313" key="3">
    <source>
        <dbReference type="Proteomes" id="UP000683575"/>
    </source>
</evidence>
<organism evidence="2 3">
    <name type="scientific">Nocardioides panacis</name>
    <dbReference type="NCBI Taxonomy" id="2849501"/>
    <lineage>
        <taxon>Bacteria</taxon>
        <taxon>Bacillati</taxon>
        <taxon>Actinomycetota</taxon>
        <taxon>Actinomycetes</taxon>
        <taxon>Propionibacteriales</taxon>
        <taxon>Nocardioidaceae</taxon>
        <taxon>Nocardioides</taxon>
    </lineage>
</organism>
<dbReference type="Proteomes" id="UP000683575">
    <property type="component" value="Chromosome"/>
</dbReference>
<keyword evidence="3" id="KW-1185">Reference proteome</keyword>
<name>A0A975SXY2_9ACTN</name>
<dbReference type="EMBL" id="CP077062">
    <property type="protein sequence ID" value="QWZ07308.1"/>
    <property type="molecule type" value="Genomic_DNA"/>
</dbReference>
<dbReference type="AlphaFoldDB" id="A0A975SXY2"/>
<proteinExistence type="predicted"/>
<sequence>MATDDRTDQHVADLTELWSVAAQAYLDGDLPRYAALADHAPDFTLTPPYGGDPRHGFDGSDQAVERTASTFRGGEVHLEVHAAYASDGLAVLVATERQHGTVGDLPRQEWSLRITLVFRRDGGRWQLVHRHADPLTRPVGTQLFAEIARGEHAAE</sequence>
<dbReference type="KEGG" id="nps:KRR39_17830"/>